<keyword evidence="2" id="KW-0547">Nucleotide-binding</keyword>
<dbReference type="PROSITE" id="PS50893">
    <property type="entry name" value="ABC_TRANSPORTER_2"/>
    <property type="match status" value="1"/>
</dbReference>
<dbReference type="SUPFAM" id="SSF52540">
    <property type="entry name" value="P-loop containing nucleoside triphosphate hydrolases"/>
    <property type="match status" value="1"/>
</dbReference>
<keyword evidence="3 5" id="KW-0067">ATP-binding</keyword>
<dbReference type="PROSITE" id="PS00211">
    <property type="entry name" value="ABC_TRANSPORTER_1"/>
    <property type="match status" value="1"/>
</dbReference>
<dbReference type="Proteomes" id="UP000278149">
    <property type="component" value="Unassembled WGS sequence"/>
</dbReference>
<dbReference type="InterPro" id="IPR027417">
    <property type="entry name" value="P-loop_NTPase"/>
</dbReference>
<dbReference type="InterPro" id="IPR050166">
    <property type="entry name" value="ABC_transporter_ATP-bind"/>
</dbReference>
<dbReference type="CDD" id="cd03293">
    <property type="entry name" value="ABC_NrtD_SsuB_transporters"/>
    <property type="match status" value="1"/>
</dbReference>
<proteinExistence type="predicted"/>
<gene>
    <name evidence="5" type="ORF">D9Q81_09555</name>
</gene>
<protein>
    <submittedName>
        <fullName evidence="5">ABC transporter ATP-binding protein</fullName>
    </submittedName>
</protein>
<evidence type="ECO:0000256" key="1">
    <source>
        <dbReference type="ARBA" id="ARBA00022448"/>
    </source>
</evidence>
<dbReference type="SMART" id="SM00382">
    <property type="entry name" value="AAA"/>
    <property type="match status" value="1"/>
</dbReference>
<accession>A0A3R9WX23</accession>
<evidence type="ECO:0000256" key="3">
    <source>
        <dbReference type="ARBA" id="ARBA00022840"/>
    </source>
</evidence>
<organism evidence="5 6">
    <name type="scientific">Candidatus Korarchaeum cryptofilum</name>
    <dbReference type="NCBI Taxonomy" id="498846"/>
    <lineage>
        <taxon>Archaea</taxon>
        <taxon>Thermoproteota</taxon>
        <taxon>Candidatus Korarchaeia</taxon>
        <taxon>Candidatus Korarchaeales</taxon>
        <taxon>Candidatus Korarchaeaceae</taxon>
        <taxon>Candidatus Korarchaeum</taxon>
    </lineage>
</organism>
<dbReference type="InterPro" id="IPR003439">
    <property type="entry name" value="ABC_transporter-like_ATP-bd"/>
</dbReference>
<evidence type="ECO:0000259" key="4">
    <source>
        <dbReference type="PROSITE" id="PS50893"/>
    </source>
</evidence>
<dbReference type="EMBL" id="RCOR01000051">
    <property type="protein sequence ID" value="RSN66988.1"/>
    <property type="molecule type" value="Genomic_DNA"/>
</dbReference>
<dbReference type="GO" id="GO:0005524">
    <property type="term" value="F:ATP binding"/>
    <property type="evidence" value="ECO:0007669"/>
    <property type="project" value="UniProtKB-KW"/>
</dbReference>
<dbReference type="InterPro" id="IPR017871">
    <property type="entry name" value="ABC_transporter-like_CS"/>
</dbReference>
<evidence type="ECO:0000313" key="5">
    <source>
        <dbReference type="EMBL" id="RSN66988.1"/>
    </source>
</evidence>
<comment type="caution">
    <text evidence="5">The sequence shown here is derived from an EMBL/GenBank/DDBJ whole genome shotgun (WGS) entry which is preliminary data.</text>
</comment>
<dbReference type="Pfam" id="PF00005">
    <property type="entry name" value="ABC_tran"/>
    <property type="match status" value="1"/>
</dbReference>
<dbReference type="InterPro" id="IPR003593">
    <property type="entry name" value="AAA+_ATPase"/>
</dbReference>
<name>A0A3R9WX23_9CREN</name>
<evidence type="ECO:0000256" key="2">
    <source>
        <dbReference type="ARBA" id="ARBA00022741"/>
    </source>
</evidence>
<evidence type="ECO:0000313" key="6">
    <source>
        <dbReference type="Proteomes" id="UP000278149"/>
    </source>
</evidence>
<dbReference type="PANTHER" id="PTHR42788">
    <property type="entry name" value="TAURINE IMPORT ATP-BINDING PROTEIN-RELATED"/>
    <property type="match status" value="1"/>
</dbReference>
<dbReference type="RefSeq" id="WP_125743105.1">
    <property type="nucleotide sequence ID" value="NZ_RCOR01000051.1"/>
</dbReference>
<dbReference type="GO" id="GO:0016887">
    <property type="term" value="F:ATP hydrolysis activity"/>
    <property type="evidence" value="ECO:0007669"/>
    <property type="project" value="InterPro"/>
</dbReference>
<feature type="domain" description="ABC transporter" evidence="4">
    <location>
        <begin position="2"/>
        <end position="233"/>
    </location>
</feature>
<keyword evidence="1" id="KW-0813">Transport</keyword>
<sequence>MLEVDRVSKYFISNKSKLEVIREISFSLREGEFVSIVGPSGCGKSTLLRMIAGIERPSSGRIIFYGKEINSPDPRISMVFQSFALVPWLKVIEQVELPLRARGIENAREVARKWLSLVGLSEFEEFLPKELSGGMRQRVGIARALAVEPNLLLMDEPFSSLDELTADTLRHEILELWKSAPNLKSILMVTHNIEEAVLMSDRIVVLSRRPSTVLRVVDIDTPRPRNRRDEQFYGKVDEIYSLLPQ</sequence>
<dbReference type="AlphaFoldDB" id="A0A3R9WX23"/>
<dbReference type="PANTHER" id="PTHR42788:SF13">
    <property type="entry name" value="ALIPHATIC SULFONATES IMPORT ATP-BINDING PROTEIN SSUB"/>
    <property type="match status" value="1"/>
</dbReference>
<dbReference type="Gene3D" id="3.40.50.300">
    <property type="entry name" value="P-loop containing nucleotide triphosphate hydrolases"/>
    <property type="match status" value="1"/>
</dbReference>
<reference evidence="5 6" key="1">
    <citation type="submission" date="2018-10" db="EMBL/GenBank/DDBJ databases">
        <title>Co-occurring genomic capacity for anaerobic methane metabolism and dissimilatory sulfite reduction discovered in the Korarchaeota.</title>
        <authorList>
            <person name="Mckay L.J."/>
            <person name="Dlakic M."/>
            <person name="Fields M.W."/>
            <person name="Delmont T.O."/>
            <person name="Eren A.M."/>
            <person name="Jay Z.J."/>
            <person name="Klingelsmith K.B."/>
            <person name="Rusch D.B."/>
            <person name="Inskeep W.P."/>
        </authorList>
    </citation>
    <scope>NUCLEOTIDE SEQUENCE [LARGE SCALE GENOMIC DNA]</scope>
    <source>
        <strain evidence="5 6">WS</strain>
    </source>
</reference>